<sequence>MVRAGSIITPIVITGIPIITPLAARPLIITVRIVVHPCSPLGNDVLTVPSYADAYLMGVLSSYEKNELL</sequence>
<dbReference type="Proteomes" id="UP001157114">
    <property type="component" value="Unassembled WGS sequence"/>
</dbReference>
<evidence type="ECO:0000313" key="1">
    <source>
        <dbReference type="EMBL" id="GLX69798.1"/>
    </source>
</evidence>
<comment type="caution">
    <text evidence="1">The sequence shown here is derived from an EMBL/GenBank/DDBJ whole genome shotgun (WGS) entry which is preliminary data.</text>
</comment>
<proteinExistence type="predicted"/>
<accession>A0ABQ6GKB2</accession>
<name>A0ABQ6GKB2_9BACL</name>
<evidence type="ECO:0000313" key="2">
    <source>
        <dbReference type="Proteomes" id="UP001157114"/>
    </source>
</evidence>
<dbReference type="EMBL" id="BSSQ01000016">
    <property type="protein sequence ID" value="GLX69798.1"/>
    <property type="molecule type" value="Genomic_DNA"/>
</dbReference>
<reference evidence="1 2" key="1">
    <citation type="submission" date="2023-03" db="EMBL/GenBank/DDBJ databases">
        <title>Draft genome sequence of the bacteria which degrade cell wall of Tricholomamatutake.</title>
        <authorList>
            <person name="Konishi Y."/>
            <person name="Fukuta Y."/>
            <person name="Shirasaka N."/>
        </authorList>
    </citation>
    <scope>NUCLEOTIDE SEQUENCE [LARGE SCALE GENOMIC DNA]</scope>
    <source>
        <strain evidence="2">mu1</strain>
    </source>
</reference>
<protein>
    <submittedName>
        <fullName evidence="1">Uncharacterized protein</fullName>
    </submittedName>
</protein>
<gene>
    <name evidence="1" type="ORF">MU1_41440</name>
</gene>
<organism evidence="1 2">
    <name type="scientific">Paenibacillus glycanilyticus</name>
    <dbReference type="NCBI Taxonomy" id="126569"/>
    <lineage>
        <taxon>Bacteria</taxon>
        <taxon>Bacillati</taxon>
        <taxon>Bacillota</taxon>
        <taxon>Bacilli</taxon>
        <taxon>Bacillales</taxon>
        <taxon>Paenibacillaceae</taxon>
        <taxon>Paenibacillus</taxon>
    </lineage>
</organism>
<keyword evidence="2" id="KW-1185">Reference proteome</keyword>